<accession>A0ABN7TAX8</accession>
<sequence length="95" mass="11005">MKLNQLILLLGVDAVRHRNKKYSDDETFTYKTETQVQNVAELSGIEEYITMIEDEIKAARKADKILKDKPKKKGRKKHNVSFKYIISGNGQHKLD</sequence>
<name>A0ABN7TAX8_OIKDI</name>
<protein>
    <submittedName>
        <fullName evidence="1">Oidioi.mRNA.OKI2018_I69.chr2.g7019.t1.cds</fullName>
    </submittedName>
</protein>
<dbReference type="Proteomes" id="UP001158576">
    <property type="component" value="Chromosome 2"/>
</dbReference>
<evidence type="ECO:0000313" key="1">
    <source>
        <dbReference type="EMBL" id="CAG5112849.1"/>
    </source>
</evidence>
<evidence type="ECO:0000313" key="2">
    <source>
        <dbReference type="Proteomes" id="UP001158576"/>
    </source>
</evidence>
<dbReference type="EMBL" id="OU015567">
    <property type="protein sequence ID" value="CAG5112849.1"/>
    <property type="molecule type" value="Genomic_DNA"/>
</dbReference>
<proteinExistence type="predicted"/>
<reference evidence="1 2" key="1">
    <citation type="submission" date="2021-04" db="EMBL/GenBank/DDBJ databases">
        <authorList>
            <person name="Bliznina A."/>
        </authorList>
    </citation>
    <scope>NUCLEOTIDE SEQUENCE [LARGE SCALE GENOMIC DNA]</scope>
</reference>
<organism evidence="1 2">
    <name type="scientific">Oikopleura dioica</name>
    <name type="common">Tunicate</name>
    <dbReference type="NCBI Taxonomy" id="34765"/>
    <lineage>
        <taxon>Eukaryota</taxon>
        <taxon>Metazoa</taxon>
        <taxon>Chordata</taxon>
        <taxon>Tunicata</taxon>
        <taxon>Appendicularia</taxon>
        <taxon>Copelata</taxon>
        <taxon>Oikopleuridae</taxon>
        <taxon>Oikopleura</taxon>
    </lineage>
</organism>
<gene>
    <name evidence="1" type="ORF">OKIOD_LOCUS15784</name>
</gene>
<keyword evidence="2" id="KW-1185">Reference proteome</keyword>